<dbReference type="GO" id="GO:0016747">
    <property type="term" value="F:acyltransferase activity, transferring groups other than amino-acyl groups"/>
    <property type="evidence" value="ECO:0007669"/>
    <property type="project" value="InterPro"/>
</dbReference>
<dbReference type="Gene3D" id="3.40.630.30">
    <property type="match status" value="1"/>
</dbReference>
<dbReference type="InterPro" id="IPR016181">
    <property type="entry name" value="Acyl_CoA_acyltransferase"/>
</dbReference>
<dbReference type="SUPFAM" id="SSF55729">
    <property type="entry name" value="Acyl-CoA N-acyltransferases (Nat)"/>
    <property type="match status" value="1"/>
</dbReference>
<keyword evidence="3" id="KW-1185">Reference proteome</keyword>
<organism evidence="2 3">
    <name type="scientific">Flavobacterium noncentrifugens</name>
    <dbReference type="NCBI Taxonomy" id="1128970"/>
    <lineage>
        <taxon>Bacteria</taxon>
        <taxon>Pseudomonadati</taxon>
        <taxon>Bacteroidota</taxon>
        <taxon>Flavobacteriia</taxon>
        <taxon>Flavobacteriales</taxon>
        <taxon>Flavobacteriaceae</taxon>
        <taxon>Flavobacterium</taxon>
    </lineage>
</organism>
<feature type="domain" description="N-acetyltransferase" evidence="1">
    <location>
        <begin position="43"/>
        <end position="110"/>
    </location>
</feature>
<keyword evidence="2" id="KW-0808">Transferase</keyword>
<accession>A0A1G8S145</accession>
<evidence type="ECO:0000313" key="3">
    <source>
        <dbReference type="Proteomes" id="UP000199580"/>
    </source>
</evidence>
<proteinExistence type="predicted"/>
<dbReference type="RefSeq" id="WP_091391578.1">
    <property type="nucleotide sequence ID" value="NZ_BKAI01000001.1"/>
</dbReference>
<dbReference type="InterPro" id="IPR000182">
    <property type="entry name" value="GNAT_dom"/>
</dbReference>
<dbReference type="OrthoDB" id="1118862at2"/>
<protein>
    <submittedName>
        <fullName evidence="2">Acetyltransferase (GNAT) domain-containing protein</fullName>
    </submittedName>
</protein>
<sequence>MIEVKKIYKRNIKSLLDDAGFWNHPFLAISKHRLLAHSKNPNSSDDDIVLLLAYIDNELLGYMGVFIDKIIIDGIEKKIGWLSTWWVHPKTKGTGIGRKILDTMYAENEGQIGISQFTPSAKRVYDKSGYFTTLKNNTGVKAVLRSNLTFVIPVLIPKSKALNLLFQITDSFFNFFINFKLAVQRRFIKKGLKNIKIEYLNSIDSETETFINTFNKKDISHKTTAFFEWLKAYNWVQEAPLIELTDKNKYEFSMYDKEFNISYIKIKEKGTLIGFIVLQKRNYVVKVLFSYFENRHTKVISDVIKLQSITQNTREIICYEEAICANFKKSSIFLYKTKKTKQSIISKVFNKSDFDNTRMNFGDGDCCFA</sequence>
<name>A0A1G8S145_9FLAO</name>
<dbReference type="STRING" id="1128970.SAMN04487935_0366"/>
<evidence type="ECO:0000313" key="2">
    <source>
        <dbReference type="EMBL" id="SDJ22926.1"/>
    </source>
</evidence>
<dbReference type="Proteomes" id="UP000199580">
    <property type="component" value="Unassembled WGS sequence"/>
</dbReference>
<dbReference type="Pfam" id="PF00583">
    <property type="entry name" value="Acetyltransf_1"/>
    <property type="match status" value="1"/>
</dbReference>
<dbReference type="EMBL" id="FNEZ01000001">
    <property type="protein sequence ID" value="SDJ22926.1"/>
    <property type="molecule type" value="Genomic_DNA"/>
</dbReference>
<evidence type="ECO:0000259" key="1">
    <source>
        <dbReference type="Pfam" id="PF00583"/>
    </source>
</evidence>
<reference evidence="2 3" key="1">
    <citation type="submission" date="2016-10" db="EMBL/GenBank/DDBJ databases">
        <authorList>
            <person name="de Groot N.N."/>
        </authorList>
    </citation>
    <scope>NUCLEOTIDE SEQUENCE [LARGE SCALE GENOMIC DNA]</scope>
    <source>
        <strain evidence="2 3">CGMCC 1.10076</strain>
    </source>
</reference>
<dbReference type="AlphaFoldDB" id="A0A1G8S145"/>
<dbReference type="CDD" id="cd04301">
    <property type="entry name" value="NAT_SF"/>
    <property type="match status" value="1"/>
</dbReference>
<gene>
    <name evidence="2" type="ORF">SAMN04487935_0366</name>
</gene>